<protein>
    <submittedName>
        <fullName evidence="4">SH3 domain-containing protein</fullName>
    </submittedName>
</protein>
<organism evidence="4 5">
    <name type="scientific">Echinicola arenosa</name>
    <dbReference type="NCBI Taxonomy" id="2774144"/>
    <lineage>
        <taxon>Bacteria</taxon>
        <taxon>Pseudomonadati</taxon>
        <taxon>Bacteroidota</taxon>
        <taxon>Cytophagia</taxon>
        <taxon>Cytophagales</taxon>
        <taxon>Cyclobacteriaceae</taxon>
        <taxon>Echinicola</taxon>
    </lineage>
</organism>
<proteinExistence type="predicted"/>
<comment type="caution">
    <text evidence="4">The sequence shown here is derived from an EMBL/GenBank/DDBJ whole genome shotgun (WGS) entry which is preliminary data.</text>
</comment>
<dbReference type="EMBL" id="JACYTQ010000001">
    <property type="protein sequence ID" value="MBD8488028.1"/>
    <property type="molecule type" value="Genomic_DNA"/>
</dbReference>
<feature type="transmembrane region" description="Helical" evidence="1">
    <location>
        <begin position="159"/>
        <end position="177"/>
    </location>
</feature>
<feature type="domain" description="SH3b" evidence="3">
    <location>
        <begin position="180"/>
        <end position="241"/>
    </location>
</feature>
<reference evidence="4 5" key="1">
    <citation type="submission" date="2020-09" db="EMBL/GenBank/DDBJ databases">
        <title>Echinicola sp. CAU 1574 isolated from sand of Sido Beach.</title>
        <authorList>
            <person name="Kim W."/>
        </authorList>
    </citation>
    <scope>NUCLEOTIDE SEQUENCE [LARGE SCALE GENOMIC DNA]</scope>
    <source>
        <strain evidence="4 5">CAU 1574</strain>
    </source>
</reference>
<evidence type="ECO:0000256" key="1">
    <source>
        <dbReference type="SAM" id="Phobius"/>
    </source>
</evidence>
<dbReference type="Pfam" id="PF08239">
    <property type="entry name" value="SH3_3"/>
    <property type="match status" value="1"/>
</dbReference>
<keyword evidence="1" id="KW-1133">Transmembrane helix</keyword>
<keyword evidence="5" id="KW-1185">Reference proteome</keyword>
<dbReference type="SUPFAM" id="SSF48452">
    <property type="entry name" value="TPR-like"/>
    <property type="match status" value="1"/>
</dbReference>
<feature type="chain" id="PRO_5045675828" evidence="2">
    <location>
        <begin position="28"/>
        <end position="241"/>
    </location>
</feature>
<accession>A0ABR9AJK6</accession>
<evidence type="ECO:0000256" key="2">
    <source>
        <dbReference type="SAM" id="SignalP"/>
    </source>
</evidence>
<name>A0ABR9AJK6_9BACT</name>
<evidence type="ECO:0000259" key="3">
    <source>
        <dbReference type="PROSITE" id="PS51781"/>
    </source>
</evidence>
<dbReference type="Gene3D" id="2.30.30.40">
    <property type="entry name" value="SH3 Domains"/>
    <property type="match status" value="1"/>
</dbReference>
<dbReference type="Proteomes" id="UP000647133">
    <property type="component" value="Unassembled WGS sequence"/>
</dbReference>
<feature type="transmembrane region" description="Helical" evidence="1">
    <location>
        <begin position="133"/>
        <end position="150"/>
    </location>
</feature>
<evidence type="ECO:0000313" key="5">
    <source>
        <dbReference type="Proteomes" id="UP000647133"/>
    </source>
</evidence>
<keyword evidence="2" id="KW-0732">Signal</keyword>
<keyword evidence="1" id="KW-0812">Transmembrane</keyword>
<dbReference type="InterPro" id="IPR011990">
    <property type="entry name" value="TPR-like_helical_dom_sf"/>
</dbReference>
<dbReference type="PROSITE" id="PS51781">
    <property type="entry name" value="SH3B"/>
    <property type="match status" value="1"/>
</dbReference>
<feature type="signal peptide" evidence="2">
    <location>
        <begin position="1"/>
        <end position="27"/>
    </location>
</feature>
<gene>
    <name evidence="4" type="ORF">IFO69_04645</name>
</gene>
<dbReference type="Gene3D" id="1.25.40.10">
    <property type="entry name" value="Tetratricopeptide repeat domain"/>
    <property type="match status" value="1"/>
</dbReference>
<evidence type="ECO:0000313" key="4">
    <source>
        <dbReference type="EMBL" id="MBD8488028.1"/>
    </source>
</evidence>
<sequence length="241" mass="27760">MPNISRKFIVKFLIFFTFILQSINCQADNKSLILADSLFNAKSYKEAYNIYSDILQTEESYSPAMLLKMAYITEGMGQYNDATLYLSKYYDHNPSPKVISKIKSLTDQRDLKGYEVSDRAQFFKLLTDYQQEITSFFALLLVVSLIFTIVRNRANKPKYFIPSMILLLCTFLSNNMLKSPQTGIIKDSPTIIMGEPTAAGKFIKKVNPGHRVTIKSTEDIWYQIEWEGKEAYVKKENISKL</sequence>
<dbReference type="InterPro" id="IPR003646">
    <property type="entry name" value="SH3-like_bac-type"/>
</dbReference>
<keyword evidence="1" id="KW-0472">Membrane</keyword>